<feature type="domain" description="HTH luxR-type" evidence="6">
    <location>
        <begin position="74"/>
        <end position="131"/>
    </location>
</feature>
<dbReference type="EMBL" id="DYVF01000069">
    <property type="protein sequence ID" value="HJG31968.1"/>
    <property type="molecule type" value="Genomic_DNA"/>
</dbReference>
<evidence type="ECO:0000313" key="8">
    <source>
        <dbReference type="Proteomes" id="UP000746751"/>
    </source>
</evidence>
<dbReference type="InterPro" id="IPR000792">
    <property type="entry name" value="Tscrpt_reg_LuxR_C"/>
</dbReference>
<dbReference type="PRINTS" id="PR00038">
    <property type="entry name" value="HTHLUXR"/>
</dbReference>
<dbReference type="PANTHER" id="PTHR44688:SF16">
    <property type="entry name" value="DNA-BINDING TRANSCRIPTIONAL ACTIVATOR DEVR_DOSR"/>
    <property type="match status" value="1"/>
</dbReference>
<keyword evidence="5" id="KW-0472">Membrane</keyword>
<name>A0A921ISK9_9ACTN</name>
<dbReference type="SUPFAM" id="SSF46894">
    <property type="entry name" value="C-terminal effector domain of the bipartite response regulators"/>
    <property type="match status" value="1"/>
</dbReference>
<keyword evidence="5" id="KW-0812">Transmembrane</keyword>
<proteinExistence type="predicted"/>
<feature type="region of interest" description="Disordered" evidence="4">
    <location>
        <begin position="42"/>
        <end position="63"/>
    </location>
</feature>
<evidence type="ECO:0000259" key="6">
    <source>
        <dbReference type="SMART" id="SM00421"/>
    </source>
</evidence>
<feature type="transmembrane region" description="Helical" evidence="5">
    <location>
        <begin position="12"/>
        <end position="33"/>
    </location>
</feature>
<dbReference type="SMART" id="SM00421">
    <property type="entry name" value="HTH_LUXR"/>
    <property type="match status" value="1"/>
</dbReference>
<feature type="compositionally biased region" description="Polar residues" evidence="4">
    <location>
        <begin position="50"/>
        <end position="59"/>
    </location>
</feature>
<evidence type="ECO:0000256" key="1">
    <source>
        <dbReference type="ARBA" id="ARBA00023015"/>
    </source>
</evidence>
<dbReference type="Proteomes" id="UP000746751">
    <property type="component" value="Unassembled WGS sequence"/>
</dbReference>
<keyword evidence="5" id="KW-1133">Transmembrane helix</keyword>
<comment type="caution">
    <text evidence="7">The sequence shown here is derived from an EMBL/GenBank/DDBJ whole genome shotgun (WGS) entry which is preliminary data.</text>
</comment>
<evidence type="ECO:0000256" key="4">
    <source>
        <dbReference type="SAM" id="MobiDB-lite"/>
    </source>
</evidence>
<dbReference type="InterPro" id="IPR036388">
    <property type="entry name" value="WH-like_DNA-bd_sf"/>
</dbReference>
<evidence type="ECO:0000256" key="5">
    <source>
        <dbReference type="SAM" id="Phobius"/>
    </source>
</evidence>
<keyword evidence="2" id="KW-0238">DNA-binding</keyword>
<evidence type="ECO:0000256" key="3">
    <source>
        <dbReference type="ARBA" id="ARBA00023163"/>
    </source>
</evidence>
<dbReference type="PANTHER" id="PTHR44688">
    <property type="entry name" value="DNA-BINDING TRANSCRIPTIONAL ACTIVATOR DEVR_DOSR"/>
    <property type="match status" value="1"/>
</dbReference>
<organism evidence="7 8">
    <name type="scientific">Collinsella ihumii</name>
    <dbReference type="NCBI Taxonomy" id="1720204"/>
    <lineage>
        <taxon>Bacteria</taxon>
        <taxon>Bacillati</taxon>
        <taxon>Actinomycetota</taxon>
        <taxon>Coriobacteriia</taxon>
        <taxon>Coriobacteriales</taxon>
        <taxon>Coriobacteriaceae</taxon>
        <taxon>Collinsella</taxon>
    </lineage>
</organism>
<dbReference type="GO" id="GO:0003677">
    <property type="term" value="F:DNA binding"/>
    <property type="evidence" value="ECO:0007669"/>
    <property type="project" value="UniProtKB-KW"/>
</dbReference>
<keyword evidence="1" id="KW-0805">Transcription regulation</keyword>
<dbReference type="Gene3D" id="1.10.10.10">
    <property type="entry name" value="Winged helix-like DNA-binding domain superfamily/Winged helix DNA-binding domain"/>
    <property type="match status" value="1"/>
</dbReference>
<protein>
    <submittedName>
        <fullName evidence="7">Helix-turn-helix transcriptional regulator</fullName>
    </submittedName>
</protein>
<dbReference type="InterPro" id="IPR016032">
    <property type="entry name" value="Sig_transdc_resp-reg_C-effctor"/>
</dbReference>
<keyword evidence="3" id="KW-0804">Transcription</keyword>
<accession>A0A921ISK9</accession>
<evidence type="ECO:0000256" key="2">
    <source>
        <dbReference type="ARBA" id="ARBA00023125"/>
    </source>
</evidence>
<dbReference type="Pfam" id="PF00196">
    <property type="entry name" value="GerE"/>
    <property type="match status" value="1"/>
</dbReference>
<dbReference type="GO" id="GO:0006355">
    <property type="term" value="P:regulation of DNA-templated transcription"/>
    <property type="evidence" value="ECO:0007669"/>
    <property type="project" value="InterPro"/>
</dbReference>
<reference evidence="7" key="2">
    <citation type="submission" date="2021-09" db="EMBL/GenBank/DDBJ databases">
        <authorList>
            <person name="Gilroy R."/>
        </authorList>
    </citation>
    <scope>NUCLEOTIDE SEQUENCE</scope>
    <source>
        <strain evidence="7">ChiGjej2B2-7701</strain>
    </source>
</reference>
<evidence type="ECO:0000313" key="7">
    <source>
        <dbReference type="EMBL" id="HJG31968.1"/>
    </source>
</evidence>
<reference evidence="7" key="1">
    <citation type="journal article" date="2021" name="PeerJ">
        <title>Extensive microbial diversity within the chicken gut microbiome revealed by metagenomics and culture.</title>
        <authorList>
            <person name="Gilroy R."/>
            <person name="Ravi A."/>
            <person name="Getino M."/>
            <person name="Pursley I."/>
            <person name="Horton D.L."/>
            <person name="Alikhan N.F."/>
            <person name="Baker D."/>
            <person name="Gharbi K."/>
            <person name="Hall N."/>
            <person name="Watson M."/>
            <person name="Adriaenssens E.M."/>
            <person name="Foster-Nyarko E."/>
            <person name="Jarju S."/>
            <person name="Secka A."/>
            <person name="Antonio M."/>
            <person name="Oren A."/>
            <person name="Chaudhuri R.R."/>
            <person name="La Ragione R."/>
            <person name="Hildebrand F."/>
            <person name="Pallen M.J."/>
        </authorList>
    </citation>
    <scope>NUCLEOTIDE SEQUENCE</scope>
    <source>
        <strain evidence="7">ChiGjej2B2-7701</strain>
    </source>
</reference>
<gene>
    <name evidence="7" type="ORF">K8U80_11355</name>
</gene>
<dbReference type="AlphaFoldDB" id="A0A921ISK9"/>
<sequence length="154" mass="16914">MPMFIQISSITGIVIMSYIAPFGIAVAIVLLLMRRLSAGREDGGNDGNDAHSTQSLSSSDAERSRQTIEQYLANQGLSDQERIIAIGIMSGKTHAQLASELYVARSTIGTYCRRIYEKLHVANKREMTALLDDVASLDKGGDLPVEHTFKWPTE</sequence>